<sequence>MLGQNCVYSRSVSPRVAGAILCHTGRQAAGVLAGLTSRGVAVPDRTMLAAASDSEHARHSRPAISAVELHASETTLALLDLLQARIAGEPSAGPVLTTARFRVRVSSRRTDANT</sequence>
<dbReference type="InterPro" id="IPR028082">
    <property type="entry name" value="Peripla_BP_I"/>
</dbReference>
<comment type="caution">
    <text evidence="5">The sequence shown here is derived from an EMBL/GenBank/DDBJ whole genome shotgun (WGS) entry which is preliminary data.</text>
</comment>
<dbReference type="Gene3D" id="3.40.50.2300">
    <property type="match status" value="1"/>
</dbReference>
<dbReference type="Pfam" id="PF13377">
    <property type="entry name" value="Peripla_BP_3"/>
    <property type="match status" value="1"/>
</dbReference>
<keyword evidence="6" id="KW-1185">Reference proteome</keyword>
<dbReference type="SUPFAM" id="SSF53822">
    <property type="entry name" value="Periplasmic binding protein-like I"/>
    <property type="match status" value="1"/>
</dbReference>
<evidence type="ECO:0000256" key="3">
    <source>
        <dbReference type="ARBA" id="ARBA00023163"/>
    </source>
</evidence>
<evidence type="ECO:0000256" key="1">
    <source>
        <dbReference type="ARBA" id="ARBA00023015"/>
    </source>
</evidence>
<dbReference type="RefSeq" id="WP_350718651.1">
    <property type="nucleotide sequence ID" value="NZ_JBEPCO010000011.1"/>
</dbReference>
<proteinExistence type="predicted"/>
<reference evidence="5 6" key="1">
    <citation type="submission" date="2024-06" db="EMBL/GenBank/DDBJ databases">
        <title>The Natural Products Discovery Center: Release of the First 8490 Sequenced Strains for Exploring Actinobacteria Biosynthetic Diversity.</title>
        <authorList>
            <person name="Kalkreuter E."/>
            <person name="Kautsar S.A."/>
            <person name="Yang D."/>
            <person name="Bader C.D."/>
            <person name="Teijaro C.N."/>
            <person name="Fluegel L."/>
            <person name="Davis C.M."/>
            <person name="Simpson J.R."/>
            <person name="Lauterbach L."/>
            <person name="Steele A.D."/>
            <person name="Gui C."/>
            <person name="Meng S."/>
            <person name="Li G."/>
            <person name="Viehrig K."/>
            <person name="Ye F."/>
            <person name="Su P."/>
            <person name="Kiefer A.F."/>
            <person name="Nichols A."/>
            <person name="Cepeda A.J."/>
            <person name="Yan W."/>
            <person name="Fan B."/>
            <person name="Jiang Y."/>
            <person name="Adhikari A."/>
            <person name="Zheng C.-J."/>
            <person name="Schuster L."/>
            <person name="Cowan T.M."/>
            <person name="Smanski M.J."/>
            <person name="Chevrette M.G."/>
            <person name="De Carvalho L.P.S."/>
            <person name="Shen B."/>
        </authorList>
    </citation>
    <scope>NUCLEOTIDE SEQUENCE [LARGE SCALE GENOMIC DNA]</scope>
    <source>
        <strain evidence="5 6">NPDC000632</strain>
    </source>
</reference>
<evidence type="ECO:0000256" key="2">
    <source>
        <dbReference type="ARBA" id="ARBA00023125"/>
    </source>
</evidence>
<evidence type="ECO:0000313" key="6">
    <source>
        <dbReference type="Proteomes" id="UP001490330"/>
    </source>
</evidence>
<keyword evidence="1" id="KW-0805">Transcription regulation</keyword>
<name>A0ABV1VJJ8_9ACTN</name>
<protein>
    <submittedName>
        <fullName evidence="5">Substrate-binding domain-containing protein</fullName>
    </submittedName>
</protein>
<dbReference type="InterPro" id="IPR046335">
    <property type="entry name" value="LacI/GalR-like_sensor"/>
</dbReference>
<gene>
    <name evidence="5" type="ORF">ABT322_23590</name>
</gene>
<keyword evidence="2" id="KW-0238">DNA-binding</keyword>
<dbReference type="EMBL" id="JBEPCV010000024">
    <property type="protein sequence ID" value="MER6906666.1"/>
    <property type="molecule type" value="Genomic_DNA"/>
</dbReference>
<organism evidence="5 6">
    <name type="scientific">Streptomyces flaveolus</name>
    <dbReference type="NCBI Taxonomy" id="67297"/>
    <lineage>
        <taxon>Bacteria</taxon>
        <taxon>Bacillati</taxon>
        <taxon>Actinomycetota</taxon>
        <taxon>Actinomycetes</taxon>
        <taxon>Kitasatosporales</taxon>
        <taxon>Streptomycetaceae</taxon>
        <taxon>Streptomyces</taxon>
    </lineage>
</organism>
<evidence type="ECO:0000259" key="4">
    <source>
        <dbReference type="Pfam" id="PF13377"/>
    </source>
</evidence>
<feature type="domain" description="Transcriptional regulator LacI/GalR-like sensor" evidence="4">
    <location>
        <begin position="13"/>
        <end position="106"/>
    </location>
</feature>
<dbReference type="Proteomes" id="UP001490330">
    <property type="component" value="Unassembled WGS sequence"/>
</dbReference>
<accession>A0ABV1VJJ8</accession>
<evidence type="ECO:0000313" key="5">
    <source>
        <dbReference type="EMBL" id="MER6906666.1"/>
    </source>
</evidence>
<keyword evidence="3" id="KW-0804">Transcription</keyword>